<name>A0AAD7VVM5_9ASCO</name>
<protein>
    <recommendedName>
        <fullName evidence="3">NmrA-like domain-containing protein</fullName>
    </recommendedName>
</protein>
<evidence type="ECO:0000313" key="1">
    <source>
        <dbReference type="EMBL" id="KAJ8103643.1"/>
    </source>
</evidence>
<reference evidence="1" key="1">
    <citation type="submission" date="2023-03" db="EMBL/GenBank/DDBJ databases">
        <title>Near-Complete genome sequence of Lipomyces tetrasporous NRRL Y-64009, an oleaginous yeast capable of growing on lignocellulosic hydrolysates.</title>
        <authorList>
            <consortium name="Lawrence Berkeley National Laboratory"/>
            <person name="Jagtap S.S."/>
            <person name="Liu J.-J."/>
            <person name="Walukiewicz H.E."/>
            <person name="Pangilinan J."/>
            <person name="Lipzen A."/>
            <person name="Ahrendt S."/>
            <person name="Koriabine M."/>
            <person name="Cobaugh K."/>
            <person name="Salamov A."/>
            <person name="Yoshinaga Y."/>
            <person name="Ng V."/>
            <person name="Daum C."/>
            <person name="Grigoriev I.V."/>
            <person name="Slininger P.J."/>
            <person name="Dien B.S."/>
            <person name="Jin Y.-S."/>
            <person name="Rao C.V."/>
        </authorList>
    </citation>
    <scope>NUCLEOTIDE SEQUENCE</scope>
    <source>
        <strain evidence="1">NRRL Y-64009</strain>
    </source>
</reference>
<dbReference type="Proteomes" id="UP001217417">
    <property type="component" value="Unassembled WGS sequence"/>
</dbReference>
<comment type="caution">
    <text evidence="1">The sequence shown here is derived from an EMBL/GenBank/DDBJ whole genome shotgun (WGS) entry which is preliminary data.</text>
</comment>
<dbReference type="InterPro" id="IPR036291">
    <property type="entry name" value="NAD(P)-bd_dom_sf"/>
</dbReference>
<dbReference type="AlphaFoldDB" id="A0AAD7VVM5"/>
<dbReference type="EMBL" id="JARPMG010000001">
    <property type="protein sequence ID" value="KAJ8103643.1"/>
    <property type="molecule type" value="Genomic_DNA"/>
</dbReference>
<proteinExistence type="predicted"/>
<organism evidence="1 2">
    <name type="scientific">Lipomyces tetrasporus</name>
    <dbReference type="NCBI Taxonomy" id="54092"/>
    <lineage>
        <taxon>Eukaryota</taxon>
        <taxon>Fungi</taxon>
        <taxon>Dikarya</taxon>
        <taxon>Ascomycota</taxon>
        <taxon>Saccharomycotina</taxon>
        <taxon>Lipomycetes</taxon>
        <taxon>Lipomycetales</taxon>
        <taxon>Lipomycetaceae</taxon>
        <taxon>Lipomyces</taxon>
    </lineage>
</organism>
<evidence type="ECO:0000313" key="2">
    <source>
        <dbReference type="Proteomes" id="UP001217417"/>
    </source>
</evidence>
<dbReference type="SUPFAM" id="SSF51735">
    <property type="entry name" value="NAD(P)-binding Rossmann-fold domains"/>
    <property type="match status" value="1"/>
</dbReference>
<sequence>MSTSSAFKIFVIGGTGAQGLPIVESLVKDKKYFCRILTRDNSPCALKLEALGNAELVSGTGEKTEMYWAIRAHELAIEGRLNLYVYGNLDFVYKKSGYGRKLRTGHYDGKVSGPYIEMSIANTTVMWPTIENVVHIMLEDCGYYVRWLFDHQDLFTSYRAQFIDVSFDEFWKSGPAVSNPNDPSFTTVKETLTGFFNMWIYSAENKGVIKRDYALLNEIHPKRIKRRNSGLGGLWERIQSENLKPILKLALMDGWSGGR</sequence>
<gene>
    <name evidence="1" type="ORF">POJ06DRAFT_284551</name>
</gene>
<dbReference type="RefSeq" id="XP_056047093.1">
    <property type="nucleotide sequence ID" value="XM_056190167.1"/>
</dbReference>
<evidence type="ECO:0008006" key="3">
    <source>
        <dbReference type="Google" id="ProtNLM"/>
    </source>
</evidence>
<keyword evidence="2" id="KW-1185">Reference proteome</keyword>
<accession>A0AAD7VVM5</accession>
<dbReference type="GeneID" id="80885333"/>
<dbReference type="Gene3D" id="3.40.50.720">
    <property type="entry name" value="NAD(P)-binding Rossmann-like Domain"/>
    <property type="match status" value="1"/>
</dbReference>